<organism evidence="2 3">
    <name type="scientific">Cystoisospora suis</name>
    <dbReference type="NCBI Taxonomy" id="483139"/>
    <lineage>
        <taxon>Eukaryota</taxon>
        <taxon>Sar</taxon>
        <taxon>Alveolata</taxon>
        <taxon>Apicomplexa</taxon>
        <taxon>Conoidasida</taxon>
        <taxon>Coccidia</taxon>
        <taxon>Eucoccidiorida</taxon>
        <taxon>Eimeriorina</taxon>
        <taxon>Sarcocystidae</taxon>
        <taxon>Cystoisospora</taxon>
    </lineage>
</organism>
<gene>
    <name evidence="2" type="ORF">CSUI_002233</name>
</gene>
<feature type="compositionally biased region" description="Low complexity" evidence="1">
    <location>
        <begin position="1002"/>
        <end position="1013"/>
    </location>
</feature>
<feature type="compositionally biased region" description="Polar residues" evidence="1">
    <location>
        <begin position="847"/>
        <end position="857"/>
    </location>
</feature>
<dbReference type="VEuPathDB" id="ToxoDB:CSUI_002233"/>
<feature type="region of interest" description="Disordered" evidence="1">
    <location>
        <begin position="536"/>
        <end position="560"/>
    </location>
</feature>
<feature type="region of interest" description="Disordered" evidence="1">
    <location>
        <begin position="56"/>
        <end position="170"/>
    </location>
</feature>
<evidence type="ECO:0000256" key="1">
    <source>
        <dbReference type="SAM" id="MobiDB-lite"/>
    </source>
</evidence>
<feature type="compositionally biased region" description="Basic and acidic residues" evidence="1">
    <location>
        <begin position="665"/>
        <end position="687"/>
    </location>
</feature>
<feature type="compositionally biased region" description="Basic and acidic residues" evidence="1">
    <location>
        <begin position="154"/>
        <end position="168"/>
    </location>
</feature>
<evidence type="ECO:0000313" key="3">
    <source>
        <dbReference type="Proteomes" id="UP000221165"/>
    </source>
</evidence>
<feature type="compositionally biased region" description="Basic and acidic residues" evidence="1">
    <location>
        <begin position="538"/>
        <end position="547"/>
    </location>
</feature>
<dbReference type="OrthoDB" id="390891at2759"/>
<feature type="compositionally biased region" description="Low complexity" evidence="1">
    <location>
        <begin position="234"/>
        <end position="244"/>
    </location>
</feature>
<keyword evidence="3" id="KW-1185">Reference proteome</keyword>
<feature type="compositionally biased region" description="Basic residues" evidence="1">
    <location>
        <begin position="1471"/>
        <end position="1488"/>
    </location>
</feature>
<feature type="compositionally biased region" description="Polar residues" evidence="1">
    <location>
        <begin position="895"/>
        <end position="907"/>
    </location>
</feature>
<feature type="compositionally biased region" description="Low complexity" evidence="1">
    <location>
        <begin position="255"/>
        <end position="272"/>
    </location>
</feature>
<feature type="compositionally biased region" description="Basic and acidic residues" evidence="1">
    <location>
        <begin position="1276"/>
        <end position="1286"/>
    </location>
</feature>
<feature type="compositionally biased region" description="Basic and acidic residues" evidence="1">
    <location>
        <begin position="879"/>
        <end position="890"/>
    </location>
</feature>
<feature type="compositionally biased region" description="Basic and acidic residues" evidence="1">
    <location>
        <begin position="974"/>
        <end position="987"/>
    </location>
</feature>
<dbReference type="RefSeq" id="XP_067925589.1">
    <property type="nucleotide sequence ID" value="XM_068062435.1"/>
</dbReference>
<feature type="compositionally biased region" description="Low complexity" evidence="1">
    <location>
        <begin position="1060"/>
        <end position="1070"/>
    </location>
</feature>
<feature type="compositionally biased region" description="Polar residues" evidence="1">
    <location>
        <begin position="743"/>
        <end position="755"/>
    </location>
</feature>
<feature type="compositionally biased region" description="Basic and acidic residues" evidence="1">
    <location>
        <begin position="77"/>
        <end position="95"/>
    </location>
</feature>
<comment type="caution">
    <text evidence="2">The sequence shown here is derived from an EMBL/GenBank/DDBJ whole genome shotgun (WGS) entry which is preliminary data.</text>
</comment>
<sequence>MSPPADPPSFSLTHRTRPLRSCRERASSAVGMGVYRPTCVSLLPCTEWILKHYAHRSPAGGDGEEPKPNWSTSNATGEKKRVIKGDTEREEKQGFEEGSVCPDDLQKRDPGDKGQNRNRERDIDSMETKEERGTGSYEGVGECPDFRRNKRRDSHGEEGREEGERHVLQENGEASFTYDLSLENIPCGESVCEGEGFDIVKECAVFQNNKVHSSVRTQQGCRAPPSADPPGQLASSASHHSSPPGLNAVPDRPLAPHSSPLSSSRSSCVLDSASHDSDNSAHASLSPSSPGVTSTRDFSSLQCVLSFSNVSPGNLLSSDCISRSPSSPSPRVSSSSLSPPASCDSSKASSLSPPRSSAVAVAQISRVGQSNGAWPSTLLDAPEHAKAWSRFYLYHADSHAPFNSFDSEQAVMLLFRLLPSFSLSQGEVMVEVGHGSCPLIPFIWERVKKNAIKKSKTHQCEDIMTARESESGLLFSSGEVEEGQRSKDKAAKISLRSRCEGVEGEASASSTCSRVSSSTDQTPLVTSACEDEISPADQPRECLEKHEVRKGRKSRSTTRDVENNAFSGGLYVGIESCREAAEAALRLHGDSQLPRRRKTTSFQSTKGERLSQRSGGPCSVSLASTSDLISRDEKNLIGHPENWKEVISDSEEGGQYLLGVPTERQSTEADIHSSVLKDQDSESDAYRQDATSDSCTDRHPPNPSLDEKRVEPEMGDTEHGPTERSRPEHLSRGLPELDGEGDNASNRLQRGSESLTAEKLEEDEGDKSFAVAPNKKGRGRRNRDAEVSLGVSGLPDVNRASTLRRMLRLGCLEFAVCTDGFNYVDDQGRIYLKKICLDDEALNLEVSASPQTRNGSEPPNVGQEEASFQGRQSQEDNEEKEKQTDLHLRPDGVSLQENHSAASSPSFPSDLKLLLSTSGSREGSEPIIPAGIMPTSFPSSSCSPALSPSQSRTFSALASESSFAESSAGLPDAFRPRVEERDKKRDSGSSVLADSPLPPQNLAPSSSSSPTLLTDRGEEFLPCSPCCSSASPTPEYPCLPTLMSSSSSESCNPRSTCSTAPSLRSCSVVSPSPPFSSSPSLRRSSSSASLTACLSPLASVTRGSVKYIVLKSTLDSICVMLPCTGTLNWDEDLRIPRSLVVWFDSFARLLRSPGARLSAIGSSSNPGPPSDAVGDKQKLTQEETEASKYPASAPDARSSSKHGQTGVAPSVRDESERREGCCAIKQDGTSRKRSRVEEGEGADPRHEKNNGETHDEDDDTAALLPVRKGEEEDEGDKTQMHGEEKKQKRRKKKGGKEDGEDDPNSSKSFLIFLEPRNKARIHLLTIIKVIFTATFTSRPSPARHFRLCRIFCSRARGQEKAVGYLLEKRDSVYTSYAELYGDVVEVTKVLKKLDPYGEFDDLLPPFAPPKWRSEEPEDIEILVDYVWSEPTAEKVRKRTGAVGGGLVCLDGPPEDTSQDIAEPPEPENRRSTKTRGRGRGGRGRRRGRRLDGSKRALDGEESK</sequence>
<feature type="region of interest" description="Disordered" evidence="1">
    <location>
        <begin position="663"/>
        <end position="784"/>
    </location>
</feature>
<feature type="compositionally biased region" description="Basic and acidic residues" evidence="1">
    <location>
        <begin position="695"/>
        <end position="731"/>
    </location>
</feature>
<protein>
    <submittedName>
        <fullName evidence="2">Uncharacterized protein</fullName>
    </submittedName>
</protein>
<feature type="region of interest" description="Disordered" evidence="1">
    <location>
        <begin position="961"/>
        <end position="1014"/>
    </location>
</feature>
<feature type="region of interest" description="Disordered" evidence="1">
    <location>
        <begin position="1158"/>
        <end position="1307"/>
    </location>
</feature>
<feature type="region of interest" description="Disordered" evidence="1">
    <location>
        <begin position="1060"/>
        <end position="1084"/>
    </location>
</feature>
<proteinExistence type="predicted"/>
<feature type="region of interest" description="Disordered" evidence="1">
    <location>
        <begin position="320"/>
        <end position="354"/>
    </location>
</feature>
<reference evidence="2 3" key="1">
    <citation type="journal article" date="2017" name="Int. J. Parasitol.">
        <title>The genome of the protozoan parasite Cystoisospora suis and a reverse vaccinology approach to identify vaccine candidates.</title>
        <authorList>
            <person name="Palmieri N."/>
            <person name="Shrestha A."/>
            <person name="Ruttkowski B."/>
            <person name="Beck T."/>
            <person name="Vogl C."/>
            <person name="Tomley F."/>
            <person name="Blake D.P."/>
            <person name="Joachim A."/>
        </authorList>
    </citation>
    <scope>NUCLEOTIDE SEQUENCE [LARGE SCALE GENOMIC DNA]</scope>
    <source>
        <strain evidence="2 3">Wien I</strain>
    </source>
</reference>
<feature type="region of interest" description="Disordered" evidence="1">
    <location>
        <begin position="1443"/>
        <end position="1503"/>
    </location>
</feature>
<name>A0A2C6L9N4_9APIC</name>
<dbReference type="EMBL" id="MIGC01000930">
    <property type="protein sequence ID" value="PHJ23915.1"/>
    <property type="molecule type" value="Genomic_DNA"/>
</dbReference>
<feature type="compositionally biased region" description="Acidic residues" evidence="1">
    <location>
        <begin position="1452"/>
        <end position="1465"/>
    </location>
</feature>
<feature type="compositionally biased region" description="Low complexity" evidence="1">
    <location>
        <begin position="934"/>
        <end position="949"/>
    </location>
</feature>
<feature type="compositionally biased region" description="Basic and acidic residues" evidence="1">
    <location>
        <begin position="104"/>
        <end position="133"/>
    </location>
</feature>
<feature type="region of interest" description="Disordered" evidence="1">
    <location>
        <begin position="214"/>
        <end position="293"/>
    </location>
</feature>
<dbReference type="GeneID" id="94425646"/>
<feature type="compositionally biased region" description="Basic and acidic residues" evidence="1">
    <location>
        <begin position="1489"/>
        <end position="1503"/>
    </location>
</feature>
<evidence type="ECO:0000313" key="2">
    <source>
        <dbReference type="EMBL" id="PHJ23915.1"/>
    </source>
</evidence>
<feature type="region of interest" description="Disordered" evidence="1">
    <location>
        <begin position="588"/>
        <end position="626"/>
    </location>
</feature>
<dbReference type="Proteomes" id="UP000221165">
    <property type="component" value="Unassembled WGS sequence"/>
</dbReference>
<feature type="region of interest" description="Disordered" evidence="1">
    <location>
        <begin position="847"/>
        <end position="949"/>
    </location>
</feature>
<feature type="compositionally biased region" description="Basic and acidic residues" evidence="1">
    <location>
        <begin position="1211"/>
        <end position="1220"/>
    </location>
</feature>
<feature type="compositionally biased region" description="Basic and acidic residues" evidence="1">
    <location>
        <begin position="1235"/>
        <end position="1253"/>
    </location>
</feature>
<accession>A0A2C6L9N4</accession>